<feature type="transmembrane region" description="Helical" evidence="7">
    <location>
        <begin position="387"/>
        <end position="411"/>
    </location>
</feature>
<keyword evidence="2" id="KW-0813">Transport</keyword>
<dbReference type="OrthoDB" id="9812221at2"/>
<name>G5JX15_9STRE</name>
<organism evidence="9 10">
    <name type="scientific">Streptococcus macacae NCTC 11558</name>
    <dbReference type="NCBI Taxonomy" id="764298"/>
    <lineage>
        <taxon>Bacteria</taxon>
        <taxon>Bacillati</taxon>
        <taxon>Bacillota</taxon>
        <taxon>Bacilli</taxon>
        <taxon>Lactobacillales</taxon>
        <taxon>Streptococcaceae</taxon>
        <taxon>Streptococcus</taxon>
    </lineage>
</organism>
<keyword evidence="4 7" id="KW-0812">Transmembrane</keyword>
<dbReference type="Gene3D" id="1.20.1720.10">
    <property type="entry name" value="Multidrug resistance protein D"/>
    <property type="match status" value="1"/>
</dbReference>
<feature type="transmembrane region" description="Helical" evidence="7">
    <location>
        <begin position="220"/>
        <end position="242"/>
    </location>
</feature>
<feature type="transmembrane region" description="Helical" evidence="7">
    <location>
        <begin position="431"/>
        <end position="449"/>
    </location>
</feature>
<feature type="transmembrane region" description="Helical" evidence="7">
    <location>
        <begin position="46"/>
        <end position="66"/>
    </location>
</feature>
<evidence type="ECO:0000313" key="9">
    <source>
        <dbReference type="EMBL" id="EHJ52669.1"/>
    </source>
</evidence>
<evidence type="ECO:0000256" key="5">
    <source>
        <dbReference type="ARBA" id="ARBA00022989"/>
    </source>
</evidence>
<feature type="transmembrane region" description="Helical" evidence="7">
    <location>
        <begin position="73"/>
        <end position="91"/>
    </location>
</feature>
<feature type="domain" description="Major facilitator superfamily (MFS) profile" evidence="8">
    <location>
        <begin position="8"/>
        <end position="454"/>
    </location>
</feature>
<evidence type="ECO:0000256" key="4">
    <source>
        <dbReference type="ARBA" id="ARBA00022692"/>
    </source>
</evidence>
<gene>
    <name evidence="9" type="ORF">STRMA_1558</name>
</gene>
<comment type="subcellular location">
    <subcellularLocation>
        <location evidence="1">Cell membrane</location>
        <topology evidence="1">Multi-pass membrane protein</topology>
    </subcellularLocation>
</comment>
<keyword evidence="5 7" id="KW-1133">Transmembrane helix</keyword>
<dbReference type="GO" id="GO:0022857">
    <property type="term" value="F:transmembrane transporter activity"/>
    <property type="evidence" value="ECO:0007669"/>
    <property type="project" value="InterPro"/>
</dbReference>
<dbReference type="STRING" id="764298.STRMA_1558"/>
<dbReference type="InterPro" id="IPR036259">
    <property type="entry name" value="MFS_trans_sf"/>
</dbReference>
<dbReference type="AlphaFoldDB" id="G5JX15"/>
<evidence type="ECO:0000313" key="10">
    <source>
        <dbReference type="Proteomes" id="UP000003573"/>
    </source>
</evidence>
<proteinExistence type="predicted"/>
<dbReference type="InterPro" id="IPR011701">
    <property type="entry name" value="MFS"/>
</dbReference>
<dbReference type="PROSITE" id="PS50850">
    <property type="entry name" value="MFS"/>
    <property type="match status" value="1"/>
</dbReference>
<feature type="transmembrane region" description="Helical" evidence="7">
    <location>
        <begin position="263"/>
        <end position="282"/>
    </location>
</feature>
<feature type="transmembrane region" description="Helical" evidence="7">
    <location>
        <begin position="164"/>
        <end position="184"/>
    </location>
</feature>
<feature type="transmembrane region" description="Helical" evidence="7">
    <location>
        <begin position="133"/>
        <end position="158"/>
    </location>
</feature>
<dbReference type="PRINTS" id="PR01036">
    <property type="entry name" value="TCRTETB"/>
</dbReference>
<evidence type="ECO:0000259" key="8">
    <source>
        <dbReference type="PROSITE" id="PS50850"/>
    </source>
</evidence>
<evidence type="ECO:0000256" key="3">
    <source>
        <dbReference type="ARBA" id="ARBA00022475"/>
    </source>
</evidence>
<evidence type="ECO:0000256" key="6">
    <source>
        <dbReference type="ARBA" id="ARBA00023136"/>
    </source>
</evidence>
<evidence type="ECO:0000256" key="7">
    <source>
        <dbReference type="SAM" id="Phobius"/>
    </source>
</evidence>
<sequence length="455" mass="50034">MTKKHKLTIFAMCLGTFIVMLDTTIMNIALPSIQKSLSITLSDLSWALNAYTILFASLTIPLGKFANIFGKKGFYLCALILFAFGSLISGWSQTLLLLTLGRILQSIGAGAIFPLSMDMAISSQRKVNRGKATLIVGITQGSASAFGPIIGGIIIHFLGWRWIFLMNLPIAAVSLLLTIFYLTLPEEKVEKTKIDWFGTICMVAGLFSLTLFLINLRSEGLSLFMLALLCISILALFIFICYEKKMAYPIIDFGLFKSSHFNMAAIGTILGQLLLVGFMVLMPTFFETIFHKTALQAALLISPSTFMIFLLSPFAGKLMRKIRPYYLLALGFFIISLGYLSLSFLKLPFNYIFYSICSIFIGAGYGVIVGPISVLSTSDFKGSRLTVSQSVIGVLRQLGTVLATTLFISGLTYNLSLAKGLQDYISSFTSLYFYTAPAALILALLFLLLPSQFKK</sequence>
<dbReference type="RefSeq" id="WP_003080961.1">
    <property type="nucleotide sequence ID" value="NZ_AEUW02000001.1"/>
</dbReference>
<keyword evidence="6 7" id="KW-0472">Membrane</keyword>
<feature type="transmembrane region" description="Helical" evidence="7">
    <location>
        <begin position="196"/>
        <end position="214"/>
    </location>
</feature>
<dbReference type="Pfam" id="PF07690">
    <property type="entry name" value="MFS_1"/>
    <property type="match status" value="1"/>
</dbReference>
<evidence type="ECO:0000256" key="2">
    <source>
        <dbReference type="ARBA" id="ARBA00022448"/>
    </source>
</evidence>
<dbReference type="Proteomes" id="UP000003573">
    <property type="component" value="Unassembled WGS sequence"/>
</dbReference>
<dbReference type="SUPFAM" id="SSF103473">
    <property type="entry name" value="MFS general substrate transporter"/>
    <property type="match status" value="1"/>
</dbReference>
<keyword evidence="3" id="KW-1003">Cell membrane</keyword>
<dbReference type="PANTHER" id="PTHR42718:SF46">
    <property type="entry name" value="BLR6921 PROTEIN"/>
    <property type="match status" value="1"/>
</dbReference>
<dbReference type="Gene3D" id="1.20.1250.20">
    <property type="entry name" value="MFS general substrate transporter like domains"/>
    <property type="match status" value="1"/>
</dbReference>
<dbReference type="PANTHER" id="PTHR42718">
    <property type="entry name" value="MAJOR FACILITATOR SUPERFAMILY MULTIDRUG TRANSPORTER MFSC"/>
    <property type="match status" value="1"/>
</dbReference>
<feature type="transmembrane region" description="Helical" evidence="7">
    <location>
        <begin position="325"/>
        <end position="345"/>
    </location>
</feature>
<comment type="caution">
    <text evidence="9">The sequence shown here is derived from an EMBL/GenBank/DDBJ whole genome shotgun (WGS) entry which is preliminary data.</text>
</comment>
<feature type="transmembrane region" description="Helical" evidence="7">
    <location>
        <begin position="351"/>
        <end position="375"/>
    </location>
</feature>
<accession>G5JX15</accession>
<dbReference type="EMBL" id="AEUW02000001">
    <property type="protein sequence ID" value="EHJ52669.1"/>
    <property type="molecule type" value="Genomic_DNA"/>
</dbReference>
<reference evidence="9 10" key="1">
    <citation type="journal article" date="2014" name="Int. J. Syst. Evol. Microbiol.">
        <title>Phylogenomics and the dynamic genome evolution of the genus Streptococcus.</title>
        <authorList>
            <consortium name="The Broad Institute Genome Sequencing Platform"/>
            <person name="Richards V.P."/>
            <person name="Palmer S.R."/>
            <person name="Pavinski Bitar P.D."/>
            <person name="Qin X."/>
            <person name="Weinstock G.M."/>
            <person name="Highlander S.K."/>
            <person name="Town C.D."/>
            <person name="Burne R.A."/>
            <person name="Stanhope M.J."/>
        </authorList>
    </citation>
    <scope>NUCLEOTIDE SEQUENCE [LARGE SCALE GENOMIC DNA]</scope>
    <source>
        <strain evidence="9 10">NCTC 11558</strain>
    </source>
</reference>
<feature type="transmembrane region" description="Helical" evidence="7">
    <location>
        <begin position="294"/>
        <end position="313"/>
    </location>
</feature>
<keyword evidence="10" id="KW-1185">Reference proteome</keyword>
<dbReference type="eggNOG" id="COG0477">
    <property type="taxonomic scope" value="Bacteria"/>
</dbReference>
<feature type="transmembrane region" description="Helical" evidence="7">
    <location>
        <begin position="7"/>
        <end position="26"/>
    </location>
</feature>
<evidence type="ECO:0000256" key="1">
    <source>
        <dbReference type="ARBA" id="ARBA00004651"/>
    </source>
</evidence>
<dbReference type="GO" id="GO:0005886">
    <property type="term" value="C:plasma membrane"/>
    <property type="evidence" value="ECO:0007669"/>
    <property type="project" value="UniProtKB-SubCell"/>
</dbReference>
<protein>
    <submittedName>
        <fullName evidence="9">Transporter, major facilitator family protein</fullName>
    </submittedName>
</protein>
<dbReference type="InterPro" id="IPR020846">
    <property type="entry name" value="MFS_dom"/>
</dbReference>
<dbReference type="CDD" id="cd17321">
    <property type="entry name" value="MFS_MMR_MDR_like"/>
    <property type="match status" value="1"/>
</dbReference>